<name>B3TCV1_9BACT</name>
<proteinExistence type="predicted"/>
<protein>
    <submittedName>
        <fullName evidence="1">Uncharacterized protein</fullName>
    </submittedName>
</protein>
<evidence type="ECO:0000313" key="1">
    <source>
        <dbReference type="EMBL" id="ABZ10410.1"/>
    </source>
</evidence>
<gene>
    <name evidence="1" type="ORF">ALOHA_HF4000APKG3108ctg1g21</name>
</gene>
<sequence length="43" mass="4977">MSVILLIPKTKITASMIEAIILFILKKFVNLVQLKSKIYHDFD</sequence>
<organism evidence="1">
    <name type="scientific">uncultured marine bacterium HF4000_APKG3108</name>
    <dbReference type="NCBI Taxonomy" id="455615"/>
    <lineage>
        <taxon>Bacteria</taxon>
        <taxon>environmental samples</taxon>
    </lineage>
</organism>
<dbReference type="AlphaFoldDB" id="B3TCV1"/>
<dbReference type="EMBL" id="EU016674">
    <property type="protein sequence ID" value="ABZ10410.1"/>
    <property type="molecule type" value="Genomic_DNA"/>
</dbReference>
<reference evidence="1" key="1">
    <citation type="journal article" date="2008" name="ISME J.">
        <title>Genomic patterns of recombination, clonal divergence and environment in marine microbial populations.</title>
        <authorList>
            <person name="Konstantinidis K.T."/>
            <person name="Delong E.F."/>
        </authorList>
    </citation>
    <scope>NUCLEOTIDE SEQUENCE</scope>
</reference>
<accession>B3TCV1</accession>